<accession>A0A846QK91</accession>
<dbReference type="InterPro" id="IPR005467">
    <property type="entry name" value="His_kinase_dom"/>
</dbReference>
<dbReference type="GO" id="GO:0030295">
    <property type="term" value="F:protein kinase activator activity"/>
    <property type="evidence" value="ECO:0007669"/>
    <property type="project" value="TreeGrafter"/>
</dbReference>
<dbReference type="EC" id="2.7.13.3" evidence="2"/>
<keyword evidence="4 6" id="KW-0418">Kinase</keyword>
<feature type="domain" description="Histidine kinase" evidence="5">
    <location>
        <begin position="326"/>
        <end position="460"/>
    </location>
</feature>
<sequence>MSKDRNRACPAPEDWADAGESGSEIVRRIRTRILRKVCDYSRYEFEASKSSALNIFFDLVQEFERESDFHAVCVSVPKVIFGLDASLYLLSPESVLRCVHSTAPSASPPFDGDALPSEPVDVNGRFCCPIRGNHRFIDQLPFVPRDDVIGYIEIRHGGTFTDRDRLFWEKFANRIGFQQHLRMIHGANRRHLAFIRNLVKDIGHNVIVPNMYFKLFFGRLKRSIDTLGALCDEGGEALTRPLGESCDDLRELHAQLEAQYLEIARHYEQTSLYLETLLRQSHFEKGRYVLERRPCHLPLRIIEPQLVQHESRFQDRAITVVPGLRDVPDHRLEVQVDVGLMAQVFSNLFSNAAKYAAVGDGEAAAGRQISVGWELLPHFFEATGEDGLCVAVGSSGPAVNPADVPKLFDPGFRGSNAGEAEGSGHGLFFVRQIVELHGGVVGYRRRGGMNEFYMVLPIGNGEGSSM</sequence>
<dbReference type="Pfam" id="PF02518">
    <property type="entry name" value="HATPase_c"/>
    <property type="match status" value="1"/>
</dbReference>
<evidence type="ECO:0000313" key="7">
    <source>
        <dbReference type="Proteomes" id="UP000580856"/>
    </source>
</evidence>
<name>A0A846QK91_9BACT</name>
<keyword evidence="7" id="KW-1185">Reference proteome</keyword>
<dbReference type="SUPFAM" id="SSF55874">
    <property type="entry name" value="ATPase domain of HSP90 chaperone/DNA topoisomerase II/histidine kinase"/>
    <property type="match status" value="1"/>
</dbReference>
<evidence type="ECO:0000256" key="2">
    <source>
        <dbReference type="ARBA" id="ARBA00012438"/>
    </source>
</evidence>
<dbReference type="PANTHER" id="PTHR42878">
    <property type="entry name" value="TWO-COMPONENT HISTIDINE KINASE"/>
    <property type="match status" value="1"/>
</dbReference>
<comment type="caution">
    <text evidence="6">The sequence shown here is derived from an EMBL/GenBank/DDBJ whole genome shotgun (WGS) entry which is preliminary data.</text>
</comment>
<evidence type="ECO:0000313" key="6">
    <source>
        <dbReference type="EMBL" id="NJB69336.1"/>
    </source>
</evidence>
<dbReference type="EMBL" id="JAATJA010000004">
    <property type="protein sequence ID" value="NJB69336.1"/>
    <property type="molecule type" value="Genomic_DNA"/>
</dbReference>
<dbReference type="RefSeq" id="WP_167942412.1">
    <property type="nucleotide sequence ID" value="NZ_JAATJA010000004.1"/>
</dbReference>
<dbReference type="SMART" id="SM00387">
    <property type="entry name" value="HATPase_c"/>
    <property type="match status" value="1"/>
</dbReference>
<reference evidence="6 7" key="1">
    <citation type="submission" date="2020-03" db="EMBL/GenBank/DDBJ databases">
        <title>Genomic Encyclopedia of Type Strains, Phase IV (KMG-IV): sequencing the most valuable type-strain genomes for metagenomic binning, comparative biology and taxonomic classification.</title>
        <authorList>
            <person name="Goeker M."/>
        </authorList>
    </citation>
    <scope>NUCLEOTIDE SEQUENCE [LARGE SCALE GENOMIC DNA]</scope>
    <source>
        <strain evidence="6 7">DSM 24233</strain>
    </source>
</reference>
<dbReference type="InterPro" id="IPR036890">
    <property type="entry name" value="HATPase_C_sf"/>
</dbReference>
<dbReference type="InterPro" id="IPR050351">
    <property type="entry name" value="BphY/WalK/GraS-like"/>
</dbReference>
<comment type="catalytic activity">
    <reaction evidence="1">
        <text>ATP + protein L-histidine = ADP + protein N-phospho-L-histidine.</text>
        <dbReference type="EC" id="2.7.13.3"/>
    </reaction>
</comment>
<keyword evidence="3" id="KW-0808">Transferase</keyword>
<dbReference type="InterPro" id="IPR004358">
    <property type="entry name" value="Sig_transdc_His_kin-like_C"/>
</dbReference>
<dbReference type="GO" id="GO:0007234">
    <property type="term" value="P:osmosensory signaling via phosphorelay pathway"/>
    <property type="evidence" value="ECO:0007669"/>
    <property type="project" value="TreeGrafter"/>
</dbReference>
<dbReference type="PRINTS" id="PR00344">
    <property type="entry name" value="BCTRLSENSOR"/>
</dbReference>
<dbReference type="GO" id="GO:0004673">
    <property type="term" value="F:protein histidine kinase activity"/>
    <property type="evidence" value="ECO:0007669"/>
    <property type="project" value="UniProtKB-EC"/>
</dbReference>
<dbReference type="Proteomes" id="UP000580856">
    <property type="component" value="Unassembled WGS sequence"/>
</dbReference>
<evidence type="ECO:0000256" key="4">
    <source>
        <dbReference type="ARBA" id="ARBA00022777"/>
    </source>
</evidence>
<evidence type="ECO:0000256" key="3">
    <source>
        <dbReference type="ARBA" id="ARBA00022679"/>
    </source>
</evidence>
<proteinExistence type="predicted"/>
<dbReference type="PANTHER" id="PTHR42878:SF14">
    <property type="entry name" value="OSMOLARITY TWO-COMPONENT SYSTEM PROTEIN SSK1"/>
    <property type="match status" value="1"/>
</dbReference>
<gene>
    <name evidence="6" type="ORF">GGQ74_003033</name>
</gene>
<organism evidence="6 7">
    <name type="scientific">Desulfobaculum xiamenense</name>
    <dbReference type="NCBI Taxonomy" id="995050"/>
    <lineage>
        <taxon>Bacteria</taxon>
        <taxon>Pseudomonadati</taxon>
        <taxon>Thermodesulfobacteriota</taxon>
        <taxon>Desulfovibrionia</taxon>
        <taxon>Desulfovibrionales</taxon>
        <taxon>Desulfovibrionaceae</taxon>
        <taxon>Desulfobaculum</taxon>
    </lineage>
</organism>
<dbReference type="GO" id="GO:0000156">
    <property type="term" value="F:phosphorelay response regulator activity"/>
    <property type="evidence" value="ECO:0007669"/>
    <property type="project" value="TreeGrafter"/>
</dbReference>
<dbReference type="PROSITE" id="PS50109">
    <property type="entry name" value="HIS_KIN"/>
    <property type="match status" value="1"/>
</dbReference>
<dbReference type="Gene3D" id="3.30.565.10">
    <property type="entry name" value="Histidine kinase-like ATPase, C-terminal domain"/>
    <property type="match status" value="1"/>
</dbReference>
<dbReference type="AlphaFoldDB" id="A0A846QK91"/>
<dbReference type="InterPro" id="IPR003594">
    <property type="entry name" value="HATPase_dom"/>
</dbReference>
<evidence type="ECO:0000259" key="5">
    <source>
        <dbReference type="PROSITE" id="PS50109"/>
    </source>
</evidence>
<evidence type="ECO:0000256" key="1">
    <source>
        <dbReference type="ARBA" id="ARBA00000085"/>
    </source>
</evidence>
<protein>
    <recommendedName>
        <fullName evidence="2">histidine kinase</fullName>
        <ecNumber evidence="2">2.7.13.3</ecNumber>
    </recommendedName>
</protein>